<sequence length="161" mass="17517">MSPYRIRGPDRLVDRDVDVNEVGMRAGRYNSTGLDAGAFACLTMASPPACNTTTQPKSPHEPEEYTAAANMNSSYLRFHSSNHQMRPSGVDEEYLLFPADLTKDDEKGTSDINVAVLQNFLEVLTIIGVGKKPKRVILTTCAKQYGVHIGPAECLMLGSGP</sequence>
<dbReference type="Proteomes" id="UP000566819">
    <property type="component" value="Unassembled WGS sequence"/>
</dbReference>
<reference evidence="1 2" key="1">
    <citation type="submission" date="2020-03" db="EMBL/GenBank/DDBJ databases">
        <title>Draft Genome Sequence of Cudoniella acicularis.</title>
        <authorList>
            <person name="Buettner E."/>
            <person name="Kellner H."/>
        </authorList>
    </citation>
    <scope>NUCLEOTIDE SEQUENCE [LARGE SCALE GENOMIC DNA]</scope>
    <source>
        <strain evidence="1 2">DSM 108380</strain>
    </source>
</reference>
<protein>
    <submittedName>
        <fullName evidence="1">Uncharacterized protein</fullName>
    </submittedName>
</protein>
<proteinExistence type="predicted"/>
<organism evidence="1 2">
    <name type="scientific">Cudoniella acicularis</name>
    <dbReference type="NCBI Taxonomy" id="354080"/>
    <lineage>
        <taxon>Eukaryota</taxon>
        <taxon>Fungi</taxon>
        <taxon>Dikarya</taxon>
        <taxon>Ascomycota</taxon>
        <taxon>Pezizomycotina</taxon>
        <taxon>Leotiomycetes</taxon>
        <taxon>Helotiales</taxon>
        <taxon>Tricladiaceae</taxon>
        <taxon>Cudoniella</taxon>
    </lineage>
</organism>
<evidence type="ECO:0000313" key="2">
    <source>
        <dbReference type="Proteomes" id="UP000566819"/>
    </source>
</evidence>
<keyword evidence="2" id="KW-1185">Reference proteome</keyword>
<accession>A0A8H4RJR6</accession>
<name>A0A8H4RJR6_9HELO</name>
<comment type="caution">
    <text evidence="1">The sequence shown here is derived from an EMBL/GenBank/DDBJ whole genome shotgun (WGS) entry which is preliminary data.</text>
</comment>
<evidence type="ECO:0000313" key="1">
    <source>
        <dbReference type="EMBL" id="KAF4631339.1"/>
    </source>
</evidence>
<dbReference type="EMBL" id="JAAMPI010000454">
    <property type="protein sequence ID" value="KAF4631339.1"/>
    <property type="molecule type" value="Genomic_DNA"/>
</dbReference>
<gene>
    <name evidence="1" type="ORF">G7Y89_g6787</name>
</gene>
<dbReference type="Gene3D" id="3.40.50.720">
    <property type="entry name" value="NAD(P)-binding Rossmann-like Domain"/>
    <property type="match status" value="1"/>
</dbReference>
<dbReference type="OrthoDB" id="1731983at2759"/>
<dbReference type="AlphaFoldDB" id="A0A8H4RJR6"/>